<keyword evidence="2" id="KW-1185">Reference proteome</keyword>
<organism evidence="1 2">
    <name type="scientific">Psylliodes chrysocephalus</name>
    <dbReference type="NCBI Taxonomy" id="3402493"/>
    <lineage>
        <taxon>Eukaryota</taxon>
        <taxon>Metazoa</taxon>
        <taxon>Ecdysozoa</taxon>
        <taxon>Arthropoda</taxon>
        <taxon>Hexapoda</taxon>
        <taxon>Insecta</taxon>
        <taxon>Pterygota</taxon>
        <taxon>Neoptera</taxon>
        <taxon>Endopterygota</taxon>
        <taxon>Coleoptera</taxon>
        <taxon>Polyphaga</taxon>
        <taxon>Cucujiformia</taxon>
        <taxon>Chrysomeloidea</taxon>
        <taxon>Chrysomelidae</taxon>
        <taxon>Galerucinae</taxon>
        <taxon>Alticini</taxon>
        <taxon>Psylliodes</taxon>
    </lineage>
</organism>
<gene>
    <name evidence="1" type="ORF">PSYICH_LOCUS6869</name>
</gene>
<dbReference type="AlphaFoldDB" id="A0A9P0CVV3"/>
<accession>A0A9P0CVV3</accession>
<sequence>MVMGQFLTTYRKDFLWPYVTTLGFKPESEHSSHSHKLNECRCHALNDVRPTSMQIIGPGAHKDDQWSRLGPMGPLLEPKMFGAKTGSAPETEISKYNQPNVFMRKLKEKYPFIYECLKNAPPDDLISRINKERLSTTYQVDYCKKREYPTGPYDELLAAAGVEGLPPCPEPVKIPGDICKPRGKVSAKKDSSFTTNLKFENKKSKEPPLGSCKGGVFSVTPKNTEYQDTHSRLGNLIIRDGIHDPSRRKAFGSAS</sequence>
<proteinExistence type="predicted"/>
<protein>
    <submittedName>
        <fullName evidence="1">Uncharacterized protein</fullName>
    </submittedName>
</protein>
<dbReference type="Proteomes" id="UP001153636">
    <property type="component" value="Chromosome 2"/>
</dbReference>
<dbReference type="EMBL" id="OV651814">
    <property type="protein sequence ID" value="CAH1105617.1"/>
    <property type="molecule type" value="Genomic_DNA"/>
</dbReference>
<evidence type="ECO:0000313" key="1">
    <source>
        <dbReference type="EMBL" id="CAH1105617.1"/>
    </source>
</evidence>
<dbReference type="OrthoDB" id="686784at2759"/>
<name>A0A9P0CVV3_9CUCU</name>
<reference evidence="1" key="1">
    <citation type="submission" date="2022-01" db="EMBL/GenBank/DDBJ databases">
        <authorList>
            <person name="King R."/>
        </authorList>
    </citation>
    <scope>NUCLEOTIDE SEQUENCE</scope>
</reference>
<evidence type="ECO:0000313" key="2">
    <source>
        <dbReference type="Proteomes" id="UP001153636"/>
    </source>
</evidence>